<keyword evidence="2" id="KW-1185">Reference proteome</keyword>
<protein>
    <submittedName>
        <fullName evidence="1">Uncharacterized protein</fullName>
    </submittedName>
</protein>
<proteinExistence type="predicted"/>
<name>A0A7W8H743_9FIRM</name>
<dbReference type="EMBL" id="JACHFW010000001">
    <property type="protein sequence ID" value="MBB5262963.1"/>
    <property type="molecule type" value="Genomic_DNA"/>
</dbReference>
<dbReference type="Proteomes" id="UP000543642">
    <property type="component" value="Unassembled WGS sequence"/>
</dbReference>
<comment type="caution">
    <text evidence="1">The sequence shown here is derived from an EMBL/GenBank/DDBJ whole genome shotgun (WGS) entry which is preliminary data.</text>
</comment>
<evidence type="ECO:0000313" key="2">
    <source>
        <dbReference type="Proteomes" id="UP000543642"/>
    </source>
</evidence>
<organism evidence="1 2">
    <name type="scientific">Catenibacillus scindens</name>
    <dbReference type="NCBI Taxonomy" id="673271"/>
    <lineage>
        <taxon>Bacteria</taxon>
        <taxon>Bacillati</taxon>
        <taxon>Bacillota</taxon>
        <taxon>Clostridia</taxon>
        <taxon>Lachnospirales</taxon>
        <taxon>Lachnospiraceae</taxon>
        <taxon>Catenibacillus</taxon>
    </lineage>
</organism>
<gene>
    <name evidence="1" type="ORF">HNP82_000057</name>
</gene>
<sequence length="38" mass="4336">MPEDIYGKRMNHGVPSFTMKAIKGDPYVGISFFERKST</sequence>
<dbReference type="AlphaFoldDB" id="A0A7W8H743"/>
<reference evidence="1 2" key="1">
    <citation type="submission" date="2020-08" db="EMBL/GenBank/DDBJ databases">
        <title>Genomic Encyclopedia of Type Strains, Phase IV (KMG-IV): sequencing the most valuable type-strain genomes for metagenomic binning, comparative biology and taxonomic classification.</title>
        <authorList>
            <person name="Goeker M."/>
        </authorList>
    </citation>
    <scope>NUCLEOTIDE SEQUENCE [LARGE SCALE GENOMIC DNA]</scope>
    <source>
        <strain evidence="1 2">DSM 106146</strain>
    </source>
</reference>
<accession>A0A7W8H743</accession>
<evidence type="ECO:0000313" key="1">
    <source>
        <dbReference type="EMBL" id="MBB5262963.1"/>
    </source>
</evidence>